<reference evidence="1" key="1">
    <citation type="submission" date="2025-08" db="UniProtKB">
        <authorList>
            <consortium name="RefSeq"/>
        </authorList>
    </citation>
    <scope>IDENTIFICATION</scope>
</reference>
<dbReference type="PaxDb" id="4097-A0A1S4BLZ0"/>
<name>A0A1S4BLZ0_TOBAC</name>
<evidence type="ECO:0000313" key="1">
    <source>
        <dbReference type="RefSeq" id="XP_016489903.1"/>
    </source>
</evidence>
<accession>A0A1S4BLZ0</accession>
<dbReference type="PANTHER" id="PTHR11439:SF514">
    <property type="entry name" value="GAG-PRE-INTEGRASE DOMAIN-CONTAINING PROTEIN"/>
    <property type="match status" value="1"/>
</dbReference>
<dbReference type="RefSeq" id="XP_016489903.1">
    <property type="nucleotide sequence ID" value="XM_016634417.1"/>
</dbReference>
<sequence>MKDLGELKFFLGSEFARSNKGTVMSQRKYALELIAEMRLRGVKSAGTPLEANVKLTSEEYDRFVHYQSSSETEDKLLADAGKYQRLIGRLLYLTMTRVDIAYVVQVLSQYMHEPKQSRMEATLRVVRLFKELGVDIELPITLNCDNKDAIQITGNPIFHEKTKHIDIDCHFVREKIVQGSIKTHHVSTKEQQADLLTKSLGRVQHDYLMSKLRLEDIFQPSA</sequence>
<dbReference type="KEGG" id="nta:107809743"/>
<gene>
    <name evidence="1" type="primary">LOC107809743</name>
</gene>
<dbReference type="CDD" id="cd09272">
    <property type="entry name" value="RNase_HI_RT_Ty1"/>
    <property type="match status" value="1"/>
</dbReference>
<dbReference type="OrthoDB" id="1306323at2759"/>
<protein>
    <submittedName>
        <fullName evidence="1">Uncharacterized mitochondrial protein AtMg00810-like</fullName>
    </submittedName>
</protein>
<dbReference type="PANTHER" id="PTHR11439">
    <property type="entry name" value="GAG-POL-RELATED RETROTRANSPOSON"/>
    <property type="match status" value="1"/>
</dbReference>
<dbReference type="AlphaFoldDB" id="A0A1S4BLZ0"/>
<organism evidence="1">
    <name type="scientific">Nicotiana tabacum</name>
    <name type="common">Common tobacco</name>
    <dbReference type="NCBI Taxonomy" id="4097"/>
    <lineage>
        <taxon>Eukaryota</taxon>
        <taxon>Viridiplantae</taxon>
        <taxon>Streptophyta</taxon>
        <taxon>Embryophyta</taxon>
        <taxon>Tracheophyta</taxon>
        <taxon>Spermatophyta</taxon>
        <taxon>Magnoliopsida</taxon>
        <taxon>eudicotyledons</taxon>
        <taxon>Gunneridae</taxon>
        <taxon>Pentapetalae</taxon>
        <taxon>asterids</taxon>
        <taxon>lamiids</taxon>
        <taxon>Solanales</taxon>
        <taxon>Solanaceae</taxon>
        <taxon>Nicotianoideae</taxon>
        <taxon>Nicotianeae</taxon>
        <taxon>Nicotiana</taxon>
    </lineage>
</organism>
<proteinExistence type="predicted"/>
<dbReference type="STRING" id="4097.A0A1S4BLZ0"/>